<dbReference type="InterPro" id="IPR029058">
    <property type="entry name" value="AB_hydrolase_fold"/>
</dbReference>
<keyword evidence="2" id="KW-1185">Reference proteome</keyword>
<dbReference type="InterPro" id="IPR058180">
    <property type="entry name" value="BPSS1187-like"/>
</dbReference>
<sequence>MMVQIEFPRLHLPHLPAMKTLAILFTILCGGTVYAQLAPNDSAAKQYRIKMRASDCDSRVQSHPEIGFVLEDKKGKPADFQNASVDTRVKSQGKLVIWLMGHNQPLFDRLNSYGLHAIQVHYANKWFSICCRENPVGETCRGDIRLEAATGKDFSDEVDIPGPDGMMQRALHFVKALDAKHPLGKWGQFLNEDHSDLDWSKVIVSGSSHGSTTAARFAKHQKVSRVVALCGPRDQLQTWQSLPSATPENRYFGFSHVLDGGWTDDHYCRSWELLGLNKFGPIVNVDKSQPPYQNTRRLITDFDVDGDAKRAHSSVQPGSRAKKNADGTFGHEDVWRYLYTHPVDQVGEAVPMDDSCNKNQRGS</sequence>
<proteinExistence type="predicted"/>
<protein>
    <recommendedName>
        <fullName evidence="3">Alpha/beta hydrolase family protein</fullName>
    </recommendedName>
</protein>
<dbReference type="SUPFAM" id="SSF53474">
    <property type="entry name" value="alpha/beta-Hydrolases"/>
    <property type="match status" value="1"/>
</dbReference>
<gene>
    <name evidence="1" type="ORF">K239x_47810</name>
</gene>
<evidence type="ECO:0000313" key="1">
    <source>
        <dbReference type="EMBL" id="QDT12769.1"/>
    </source>
</evidence>
<reference evidence="1 2" key="1">
    <citation type="submission" date="2019-02" db="EMBL/GenBank/DDBJ databases">
        <title>Deep-cultivation of Planctomycetes and their phenomic and genomic characterization uncovers novel biology.</title>
        <authorList>
            <person name="Wiegand S."/>
            <person name="Jogler M."/>
            <person name="Boedeker C."/>
            <person name="Pinto D."/>
            <person name="Vollmers J."/>
            <person name="Rivas-Marin E."/>
            <person name="Kohn T."/>
            <person name="Peeters S.H."/>
            <person name="Heuer A."/>
            <person name="Rast P."/>
            <person name="Oberbeckmann S."/>
            <person name="Bunk B."/>
            <person name="Jeske O."/>
            <person name="Meyerdierks A."/>
            <person name="Storesund J.E."/>
            <person name="Kallscheuer N."/>
            <person name="Luecker S."/>
            <person name="Lage O.M."/>
            <person name="Pohl T."/>
            <person name="Merkel B.J."/>
            <person name="Hornburger P."/>
            <person name="Mueller R.-W."/>
            <person name="Bruemmer F."/>
            <person name="Labrenz M."/>
            <person name="Spormann A.M."/>
            <person name="Op den Camp H."/>
            <person name="Overmann J."/>
            <person name="Amann R."/>
            <person name="Jetten M.S.M."/>
            <person name="Mascher T."/>
            <person name="Medema M.H."/>
            <person name="Devos D.P."/>
            <person name="Kaster A.-K."/>
            <person name="Ovreas L."/>
            <person name="Rohde M."/>
            <person name="Galperin M.Y."/>
            <person name="Jogler C."/>
        </authorList>
    </citation>
    <scope>NUCLEOTIDE SEQUENCE [LARGE SCALE GENOMIC DNA]</scope>
    <source>
        <strain evidence="1 2">K23_9</strain>
    </source>
</reference>
<name>A0A517P074_9BACT</name>
<dbReference type="NCBIfam" id="NF047580">
    <property type="entry name" value="BPSS1187_fam"/>
    <property type="match status" value="1"/>
</dbReference>
<dbReference type="Proteomes" id="UP000319817">
    <property type="component" value="Chromosome"/>
</dbReference>
<evidence type="ECO:0008006" key="3">
    <source>
        <dbReference type="Google" id="ProtNLM"/>
    </source>
</evidence>
<evidence type="ECO:0000313" key="2">
    <source>
        <dbReference type="Proteomes" id="UP000319817"/>
    </source>
</evidence>
<dbReference type="AlphaFoldDB" id="A0A517P074"/>
<accession>A0A517P074</accession>
<organism evidence="1 2">
    <name type="scientific">Stieleria marina</name>
    <dbReference type="NCBI Taxonomy" id="1930275"/>
    <lineage>
        <taxon>Bacteria</taxon>
        <taxon>Pseudomonadati</taxon>
        <taxon>Planctomycetota</taxon>
        <taxon>Planctomycetia</taxon>
        <taxon>Pirellulales</taxon>
        <taxon>Pirellulaceae</taxon>
        <taxon>Stieleria</taxon>
    </lineage>
</organism>
<dbReference type="Gene3D" id="3.40.50.1820">
    <property type="entry name" value="alpha/beta hydrolase"/>
    <property type="match status" value="1"/>
</dbReference>
<dbReference type="EMBL" id="CP036526">
    <property type="protein sequence ID" value="QDT12769.1"/>
    <property type="molecule type" value="Genomic_DNA"/>
</dbReference>